<evidence type="ECO:0000313" key="3">
    <source>
        <dbReference type="Proteomes" id="UP000799776"/>
    </source>
</evidence>
<feature type="region of interest" description="Disordered" evidence="1">
    <location>
        <begin position="318"/>
        <end position="403"/>
    </location>
</feature>
<feature type="compositionally biased region" description="Polar residues" evidence="1">
    <location>
        <begin position="61"/>
        <end position="71"/>
    </location>
</feature>
<feature type="region of interest" description="Disordered" evidence="1">
    <location>
        <begin position="223"/>
        <end position="284"/>
    </location>
</feature>
<proteinExistence type="predicted"/>
<dbReference type="Proteomes" id="UP000799776">
    <property type="component" value="Unassembled WGS sequence"/>
</dbReference>
<feature type="region of interest" description="Disordered" evidence="1">
    <location>
        <begin position="1"/>
        <end position="86"/>
    </location>
</feature>
<comment type="caution">
    <text evidence="2">The sequence shown here is derived from an EMBL/GenBank/DDBJ whole genome shotgun (WGS) entry which is preliminary data.</text>
</comment>
<sequence length="429" mass="47784">MSPSVTSYPVRQSSLSKNAVPAKSSRPTVSTIQSSKTLPPHARLHKRVNSASSVPSARSSLTPELSGNAFQRVSEEQSRRSIDGATRRLKPYLRKLSTKDHNSLDLSLPALDSDSPTGLGIRDYGMPPRTVSDVTFAHAGGRHRHQRSTSSGNSQYSNGSAGLRQAPTSYVHPMRQTPRPFTPPGTQSNSTSVHDEDYIAEAGDIMSEDEFMYRRQLFESSRRSGSFSTSAPAAPAPIHTHSTNSITRLGSQSTTSLSNLANRQRRDTMKTYESGTSPSSRTSLDKAFGWVRGRESPVDPASRAASIRAARMEFLEKEEAKERKQEKEALKKQEREDRKRFKLQNRQSEHDERHSLPSLSTLNEKVDTVPGWDYSSPERPLPAEIQPPGPGPRTRTSTGTNYHPKRRVKSRWATFMAWFRTRLLKLGCL</sequence>
<gene>
    <name evidence="2" type="ORF">K490DRAFT_54109</name>
</gene>
<feature type="compositionally biased region" description="Polar residues" evidence="1">
    <location>
        <begin position="240"/>
        <end position="262"/>
    </location>
</feature>
<evidence type="ECO:0000256" key="1">
    <source>
        <dbReference type="SAM" id="MobiDB-lite"/>
    </source>
</evidence>
<feature type="compositionally biased region" description="Polar residues" evidence="1">
    <location>
        <begin position="271"/>
        <end position="282"/>
    </location>
</feature>
<dbReference type="OrthoDB" id="5377213at2759"/>
<reference evidence="2" key="1">
    <citation type="journal article" date="2020" name="Stud. Mycol.">
        <title>101 Dothideomycetes genomes: a test case for predicting lifestyles and emergence of pathogens.</title>
        <authorList>
            <person name="Haridas S."/>
            <person name="Albert R."/>
            <person name="Binder M."/>
            <person name="Bloem J."/>
            <person name="Labutti K."/>
            <person name="Salamov A."/>
            <person name="Andreopoulos B."/>
            <person name="Baker S."/>
            <person name="Barry K."/>
            <person name="Bills G."/>
            <person name="Bluhm B."/>
            <person name="Cannon C."/>
            <person name="Castanera R."/>
            <person name="Culley D."/>
            <person name="Daum C."/>
            <person name="Ezra D."/>
            <person name="Gonzalez J."/>
            <person name="Henrissat B."/>
            <person name="Kuo A."/>
            <person name="Liang C."/>
            <person name="Lipzen A."/>
            <person name="Lutzoni F."/>
            <person name="Magnuson J."/>
            <person name="Mondo S."/>
            <person name="Nolan M."/>
            <person name="Ohm R."/>
            <person name="Pangilinan J."/>
            <person name="Park H.-J."/>
            <person name="Ramirez L."/>
            <person name="Alfaro M."/>
            <person name="Sun H."/>
            <person name="Tritt A."/>
            <person name="Yoshinaga Y."/>
            <person name="Zwiers L.-H."/>
            <person name="Turgeon B."/>
            <person name="Goodwin S."/>
            <person name="Spatafora J."/>
            <person name="Crous P."/>
            <person name="Grigoriev I."/>
        </authorList>
    </citation>
    <scope>NUCLEOTIDE SEQUENCE</scope>
    <source>
        <strain evidence="2">CBS 121410</strain>
    </source>
</reference>
<accession>A0A9P4I1V7</accession>
<feature type="compositionally biased region" description="Basic and acidic residues" evidence="1">
    <location>
        <begin position="73"/>
        <end position="86"/>
    </location>
</feature>
<evidence type="ECO:0000313" key="2">
    <source>
        <dbReference type="EMBL" id="KAF2091215.1"/>
    </source>
</evidence>
<dbReference type="EMBL" id="ML978712">
    <property type="protein sequence ID" value="KAF2091215.1"/>
    <property type="molecule type" value="Genomic_DNA"/>
</dbReference>
<dbReference type="AlphaFoldDB" id="A0A9P4I1V7"/>
<name>A0A9P4I1V7_9PEZI</name>
<feature type="compositionally biased region" description="Polar residues" evidence="1">
    <location>
        <begin position="1"/>
        <end position="17"/>
    </location>
</feature>
<organism evidence="2 3">
    <name type="scientific">Saccharata proteae CBS 121410</name>
    <dbReference type="NCBI Taxonomy" id="1314787"/>
    <lineage>
        <taxon>Eukaryota</taxon>
        <taxon>Fungi</taxon>
        <taxon>Dikarya</taxon>
        <taxon>Ascomycota</taxon>
        <taxon>Pezizomycotina</taxon>
        <taxon>Dothideomycetes</taxon>
        <taxon>Dothideomycetes incertae sedis</taxon>
        <taxon>Botryosphaeriales</taxon>
        <taxon>Saccharataceae</taxon>
        <taxon>Saccharata</taxon>
    </lineage>
</organism>
<feature type="region of interest" description="Disordered" evidence="1">
    <location>
        <begin position="104"/>
        <end position="192"/>
    </location>
</feature>
<feature type="compositionally biased region" description="Polar residues" evidence="1">
    <location>
        <begin position="148"/>
        <end position="160"/>
    </location>
</feature>
<protein>
    <submittedName>
        <fullName evidence="2">Uncharacterized protein</fullName>
    </submittedName>
</protein>
<keyword evidence="3" id="KW-1185">Reference proteome</keyword>
<feature type="compositionally biased region" description="Polar residues" evidence="1">
    <location>
        <begin position="25"/>
        <end position="37"/>
    </location>
</feature>
<feature type="compositionally biased region" description="Low complexity" evidence="1">
    <location>
        <begin position="49"/>
        <end position="60"/>
    </location>
</feature>
<feature type="compositionally biased region" description="Basic and acidic residues" evidence="1">
    <location>
        <begin position="318"/>
        <end position="339"/>
    </location>
</feature>
<feature type="compositionally biased region" description="Low complexity" evidence="1">
    <location>
        <begin position="223"/>
        <end position="237"/>
    </location>
</feature>
<feature type="compositionally biased region" description="Low complexity" evidence="1">
    <location>
        <begin position="104"/>
        <end position="116"/>
    </location>
</feature>